<evidence type="ECO:0000259" key="6">
    <source>
        <dbReference type="PROSITE" id="PS50977"/>
    </source>
</evidence>
<dbReference type="InterPro" id="IPR001647">
    <property type="entry name" value="HTH_TetR"/>
</dbReference>
<dbReference type="RefSeq" id="WP_132975986.1">
    <property type="nucleotide sequence ID" value="NZ_SMAO01000002.1"/>
</dbReference>
<keyword evidence="3 5" id="KW-0238">DNA-binding</keyword>
<comment type="caution">
    <text evidence="7">The sequence shown here is derived from an EMBL/GenBank/DDBJ whole genome shotgun (WGS) entry which is preliminary data.</text>
</comment>
<dbReference type="SUPFAM" id="SSF48498">
    <property type="entry name" value="Tetracyclin repressor-like, C-terminal domain"/>
    <property type="match status" value="1"/>
</dbReference>
<dbReference type="SUPFAM" id="SSF46689">
    <property type="entry name" value="Homeodomain-like"/>
    <property type="match status" value="1"/>
</dbReference>
<reference evidence="7 8" key="1">
    <citation type="submission" date="2019-03" db="EMBL/GenBank/DDBJ databases">
        <title>Genomic Encyclopedia of Type Strains, Phase IV (KMG-IV): sequencing the most valuable type-strain genomes for metagenomic binning, comparative biology and taxonomic classification.</title>
        <authorList>
            <person name="Goeker M."/>
        </authorList>
    </citation>
    <scope>NUCLEOTIDE SEQUENCE [LARGE SCALE GENOMIC DNA]</scope>
    <source>
        <strain evidence="7 8">DSM 13587</strain>
    </source>
</reference>
<evidence type="ECO:0000313" key="7">
    <source>
        <dbReference type="EMBL" id="TCT22855.1"/>
    </source>
</evidence>
<dbReference type="Pfam" id="PF13977">
    <property type="entry name" value="TetR_C_6"/>
    <property type="match status" value="1"/>
</dbReference>
<feature type="domain" description="HTH tetR-type" evidence="6">
    <location>
        <begin position="12"/>
        <end position="72"/>
    </location>
</feature>
<feature type="DNA-binding region" description="H-T-H motif" evidence="5">
    <location>
        <begin position="35"/>
        <end position="54"/>
    </location>
</feature>
<sequence>MPETEPDQTRTQTRRQQILDAAAAGFVRHGFHGTSIATISKMAGMSPGHIYHFFANKEAIIAALVERKLEESLALMRHFDDAEDAFQSMLDRVDLGVNQKTDPDHAALEIEILAEATRNPQVAAMVQAADVAMHEQVRKLLQRARLACGLSGEVDPAVTEITRALFDGLTARAITNPGLDKEALLPLLRVTLRALIT</sequence>
<dbReference type="Pfam" id="PF00440">
    <property type="entry name" value="TetR_N"/>
    <property type="match status" value="1"/>
</dbReference>
<evidence type="ECO:0000256" key="3">
    <source>
        <dbReference type="ARBA" id="ARBA00023125"/>
    </source>
</evidence>
<accession>A0A4R3N1X2</accession>
<protein>
    <submittedName>
        <fullName evidence="7">TetR family transcriptional regulator</fullName>
    </submittedName>
</protein>
<keyword evidence="2" id="KW-0805">Transcription regulation</keyword>
<dbReference type="GO" id="GO:0000976">
    <property type="term" value="F:transcription cis-regulatory region binding"/>
    <property type="evidence" value="ECO:0007669"/>
    <property type="project" value="TreeGrafter"/>
</dbReference>
<evidence type="ECO:0000313" key="8">
    <source>
        <dbReference type="Proteomes" id="UP000295717"/>
    </source>
</evidence>
<keyword evidence="8" id="KW-1185">Reference proteome</keyword>
<evidence type="ECO:0000256" key="2">
    <source>
        <dbReference type="ARBA" id="ARBA00023015"/>
    </source>
</evidence>
<gene>
    <name evidence="7" type="ORF">EDC35_102186</name>
</gene>
<dbReference type="InterPro" id="IPR050109">
    <property type="entry name" value="HTH-type_TetR-like_transc_reg"/>
</dbReference>
<dbReference type="AlphaFoldDB" id="A0A4R3N1X2"/>
<dbReference type="PANTHER" id="PTHR30055:SF234">
    <property type="entry name" value="HTH-TYPE TRANSCRIPTIONAL REGULATOR BETI"/>
    <property type="match status" value="1"/>
</dbReference>
<keyword evidence="1" id="KW-0678">Repressor</keyword>
<dbReference type="InterPro" id="IPR009057">
    <property type="entry name" value="Homeodomain-like_sf"/>
</dbReference>
<dbReference type="Proteomes" id="UP000295717">
    <property type="component" value="Unassembled WGS sequence"/>
</dbReference>
<dbReference type="OrthoDB" id="5816932at2"/>
<keyword evidence="4" id="KW-0804">Transcription</keyword>
<dbReference type="InterPro" id="IPR036271">
    <property type="entry name" value="Tet_transcr_reg_TetR-rel_C_sf"/>
</dbReference>
<dbReference type="PRINTS" id="PR00455">
    <property type="entry name" value="HTHTETR"/>
</dbReference>
<organism evidence="7 8">
    <name type="scientific">Thiobaca trueperi</name>
    <dbReference type="NCBI Taxonomy" id="127458"/>
    <lineage>
        <taxon>Bacteria</taxon>
        <taxon>Pseudomonadati</taxon>
        <taxon>Pseudomonadota</taxon>
        <taxon>Gammaproteobacteria</taxon>
        <taxon>Chromatiales</taxon>
        <taxon>Chromatiaceae</taxon>
        <taxon>Thiobaca</taxon>
    </lineage>
</organism>
<name>A0A4R3N1X2_9GAMM</name>
<dbReference type="GO" id="GO:0003700">
    <property type="term" value="F:DNA-binding transcription factor activity"/>
    <property type="evidence" value="ECO:0007669"/>
    <property type="project" value="TreeGrafter"/>
</dbReference>
<dbReference type="InterPro" id="IPR039538">
    <property type="entry name" value="BetI_C"/>
</dbReference>
<evidence type="ECO:0000256" key="5">
    <source>
        <dbReference type="PROSITE-ProRule" id="PRU00335"/>
    </source>
</evidence>
<evidence type="ECO:0000256" key="4">
    <source>
        <dbReference type="ARBA" id="ARBA00023163"/>
    </source>
</evidence>
<dbReference type="EMBL" id="SMAO01000002">
    <property type="protein sequence ID" value="TCT22855.1"/>
    <property type="molecule type" value="Genomic_DNA"/>
</dbReference>
<evidence type="ECO:0000256" key="1">
    <source>
        <dbReference type="ARBA" id="ARBA00022491"/>
    </source>
</evidence>
<dbReference type="PANTHER" id="PTHR30055">
    <property type="entry name" value="HTH-TYPE TRANSCRIPTIONAL REGULATOR RUTR"/>
    <property type="match status" value="1"/>
</dbReference>
<proteinExistence type="predicted"/>
<dbReference type="PROSITE" id="PS50977">
    <property type="entry name" value="HTH_TETR_2"/>
    <property type="match status" value="1"/>
</dbReference>
<dbReference type="Gene3D" id="1.10.357.10">
    <property type="entry name" value="Tetracycline Repressor, domain 2"/>
    <property type="match status" value="1"/>
</dbReference>